<proteinExistence type="predicted"/>
<feature type="compositionally biased region" description="Low complexity" evidence="1">
    <location>
        <begin position="14"/>
        <end position="57"/>
    </location>
</feature>
<dbReference type="GO" id="GO:0005634">
    <property type="term" value="C:nucleus"/>
    <property type="evidence" value="ECO:0007669"/>
    <property type="project" value="TreeGrafter"/>
</dbReference>
<feature type="region of interest" description="Disordered" evidence="1">
    <location>
        <begin position="1"/>
        <end position="62"/>
    </location>
</feature>
<evidence type="ECO:0000313" key="3">
    <source>
        <dbReference type="Proteomes" id="UP000199069"/>
    </source>
</evidence>
<reference evidence="2 3" key="1">
    <citation type="submission" date="2015-07" db="EMBL/GenBank/DDBJ databases">
        <authorList>
            <person name="Cajimat M.N.B."/>
            <person name="Milazzo M.L."/>
            <person name="Fulhorst C.F."/>
        </authorList>
    </citation>
    <scope>NUCLEOTIDE SEQUENCE [LARGE SCALE GENOMIC DNA]</scope>
    <source>
        <strain evidence="2">Single colony</strain>
    </source>
</reference>
<dbReference type="EMBL" id="CWKI01000011">
    <property type="protein sequence ID" value="CTR09713.1"/>
    <property type="molecule type" value="Genomic_DNA"/>
</dbReference>
<feature type="compositionally biased region" description="Polar residues" evidence="1">
    <location>
        <begin position="1"/>
        <end position="11"/>
    </location>
</feature>
<protein>
    <submittedName>
        <fullName evidence="2">FGENESH: predicted gene_11.70 protein</fullName>
    </submittedName>
</protein>
<dbReference type="Pfam" id="PF08613">
    <property type="entry name" value="Cyclin"/>
    <property type="match status" value="1"/>
</dbReference>
<dbReference type="InterPro" id="IPR013922">
    <property type="entry name" value="Cyclin_PHO80-like"/>
</dbReference>
<dbReference type="PANTHER" id="PTHR15615">
    <property type="match status" value="1"/>
</dbReference>
<keyword evidence="3" id="KW-1185">Reference proteome</keyword>
<dbReference type="AlphaFoldDB" id="A0A0K3CL83"/>
<evidence type="ECO:0000313" key="2">
    <source>
        <dbReference type="EMBL" id="CTR09713.1"/>
    </source>
</evidence>
<dbReference type="GO" id="GO:0019901">
    <property type="term" value="F:protein kinase binding"/>
    <property type="evidence" value="ECO:0007669"/>
    <property type="project" value="InterPro"/>
</dbReference>
<sequence>MGTRPDPTNANAVPGPSRAPSIPSAPSQPASSTSSAHPDSLAVPATGAAPAAPGAQAVRKDPVRRADGPIIVKTVVAGDGVREVPSAFEHCEVEDLITLIASMLDRLIEHNDRIPLTPNSLTRFHSRAPPNISVRDYLFRIAKYTNVEPCCLLILLPYVDKASVAKRLAMLSARTGGMHGLAV</sequence>
<dbReference type="GO" id="GO:0000307">
    <property type="term" value="C:cyclin-dependent protein kinase holoenzyme complex"/>
    <property type="evidence" value="ECO:0007669"/>
    <property type="project" value="TreeGrafter"/>
</dbReference>
<gene>
    <name evidence="2" type="primary">FGENESH: predicted gene_11.70</name>
    <name evidence="2" type="ORF">BN2166_0055740</name>
</gene>
<name>A0A0K3CL83_RHOTO</name>
<evidence type="ECO:0000256" key="1">
    <source>
        <dbReference type="SAM" id="MobiDB-lite"/>
    </source>
</evidence>
<dbReference type="STRING" id="5286.A0A0K3CL83"/>
<accession>A0A0K3CL83</accession>
<organism evidence="2 3">
    <name type="scientific">Rhodotorula toruloides</name>
    <name type="common">Yeast</name>
    <name type="synonym">Rhodosporidium toruloides</name>
    <dbReference type="NCBI Taxonomy" id="5286"/>
    <lineage>
        <taxon>Eukaryota</taxon>
        <taxon>Fungi</taxon>
        <taxon>Dikarya</taxon>
        <taxon>Basidiomycota</taxon>
        <taxon>Pucciniomycotina</taxon>
        <taxon>Microbotryomycetes</taxon>
        <taxon>Sporidiobolales</taxon>
        <taxon>Sporidiobolaceae</taxon>
        <taxon>Rhodotorula</taxon>
    </lineage>
</organism>
<dbReference type="Proteomes" id="UP000199069">
    <property type="component" value="Unassembled WGS sequence"/>
</dbReference>
<dbReference type="GO" id="GO:0016538">
    <property type="term" value="F:cyclin-dependent protein serine/threonine kinase regulator activity"/>
    <property type="evidence" value="ECO:0007669"/>
    <property type="project" value="TreeGrafter"/>
</dbReference>
<dbReference type="PANTHER" id="PTHR15615:SF117">
    <property type="entry name" value="PHO85 CYCLIN PHO80"/>
    <property type="match status" value="1"/>
</dbReference>
<dbReference type="Gene3D" id="1.10.472.10">
    <property type="entry name" value="Cyclin-like"/>
    <property type="match status" value="1"/>
</dbReference>